<sequence length="35" mass="4058">MYICLNATQFFIAIRLFRPLVECAPPVHNVLQLIL</sequence>
<name>A0A0A9B8Q6_ARUDO</name>
<organism evidence="1">
    <name type="scientific">Arundo donax</name>
    <name type="common">Giant reed</name>
    <name type="synonym">Donax arundinaceus</name>
    <dbReference type="NCBI Taxonomy" id="35708"/>
    <lineage>
        <taxon>Eukaryota</taxon>
        <taxon>Viridiplantae</taxon>
        <taxon>Streptophyta</taxon>
        <taxon>Embryophyta</taxon>
        <taxon>Tracheophyta</taxon>
        <taxon>Spermatophyta</taxon>
        <taxon>Magnoliopsida</taxon>
        <taxon>Liliopsida</taxon>
        <taxon>Poales</taxon>
        <taxon>Poaceae</taxon>
        <taxon>PACMAD clade</taxon>
        <taxon>Arundinoideae</taxon>
        <taxon>Arundineae</taxon>
        <taxon>Arundo</taxon>
    </lineage>
</organism>
<dbReference type="AlphaFoldDB" id="A0A0A9B8Q6"/>
<evidence type="ECO:0000313" key="1">
    <source>
        <dbReference type="EMBL" id="JAD55662.1"/>
    </source>
</evidence>
<dbReference type="EMBL" id="GBRH01242233">
    <property type="protein sequence ID" value="JAD55662.1"/>
    <property type="molecule type" value="Transcribed_RNA"/>
</dbReference>
<reference evidence="1" key="1">
    <citation type="submission" date="2014-09" db="EMBL/GenBank/DDBJ databases">
        <authorList>
            <person name="Magalhaes I.L.F."/>
            <person name="Oliveira U."/>
            <person name="Santos F.R."/>
            <person name="Vidigal T.H.D.A."/>
            <person name="Brescovit A.D."/>
            <person name="Santos A.J."/>
        </authorList>
    </citation>
    <scope>NUCLEOTIDE SEQUENCE</scope>
    <source>
        <tissue evidence="1">Shoot tissue taken approximately 20 cm above the soil surface</tissue>
    </source>
</reference>
<reference evidence="1" key="2">
    <citation type="journal article" date="2015" name="Data Brief">
        <title>Shoot transcriptome of the giant reed, Arundo donax.</title>
        <authorList>
            <person name="Barrero R.A."/>
            <person name="Guerrero F.D."/>
            <person name="Moolhuijzen P."/>
            <person name="Goolsby J.A."/>
            <person name="Tidwell J."/>
            <person name="Bellgard S.E."/>
            <person name="Bellgard M.I."/>
        </authorList>
    </citation>
    <scope>NUCLEOTIDE SEQUENCE</scope>
    <source>
        <tissue evidence="1">Shoot tissue taken approximately 20 cm above the soil surface</tissue>
    </source>
</reference>
<proteinExistence type="predicted"/>
<accession>A0A0A9B8Q6</accession>
<protein>
    <submittedName>
        <fullName evidence="1">Uncharacterized protein</fullName>
    </submittedName>
</protein>